<dbReference type="Proteomes" id="UP000623129">
    <property type="component" value="Unassembled WGS sequence"/>
</dbReference>
<dbReference type="InterPro" id="IPR010255">
    <property type="entry name" value="Haem_peroxidase_sf"/>
</dbReference>
<dbReference type="InterPro" id="IPR002016">
    <property type="entry name" value="Haem_peroxidase"/>
</dbReference>
<evidence type="ECO:0000256" key="5">
    <source>
        <dbReference type="ARBA" id="ARBA00022723"/>
    </source>
</evidence>
<dbReference type="GO" id="GO:0140825">
    <property type="term" value="F:lactoperoxidase activity"/>
    <property type="evidence" value="ECO:0007669"/>
    <property type="project" value="UniProtKB-EC"/>
</dbReference>
<evidence type="ECO:0000256" key="1">
    <source>
        <dbReference type="ARBA" id="ARBA00000189"/>
    </source>
</evidence>
<dbReference type="FunFam" id="1.10.520.10:FF:000009">
    <property type="entry name" value="Peroxidase"/>
    <property type="match status" value="1"/>
</dbReference>
<dbReference type="PANTHER" id="PTHR31388">
    <property type="entry name" value="PEROXIDASE 72-RELATED"/>
    <property type="match status" value="1"/>
</dbReference>
<evidence type="ECO:0000256" key="16">
    <source>
        <dbReference type="PIRSR" id="PIRSR600823-5"/>
    </source>
</evidence>
<feature type="binding site" evidence="14">
    <location>
        <position position="62"/>
    </location>
    <ligand>
        <name>Ca(2+)</name>
        <dbReference type="ChEBI" id="CHEBI:29108"/>
        <label>1</label>
    </ligand>
</feature>
<evidence type="ECO:0000256" key="9">
    <source>
        <dbReference type="ARBA" id="ARBA00023157"/>
    </source>
</evidence>
<keyword evidence="6 14" id="KW-0106">Calcium</keyword>
<comment type="similarity">
    <text evidence="17">Belongs to the peroxidase family.</text>
</comment>
<organism evidence="20 21">
    <name type="scientific">Carex littledalei</name>
    <dbReference type="NCBI Taxonomy" id="544730"/>
    <lineage>
        <taxon>Eukaryota</taxon>
        <taxon>Viridiplantae</taxon>
        <taxon>Streptophyta</taxon>
        <taxon>Embryophyta</taxon>
        <taxon>Tracheophyta</taxon>
        <taxon>Spermatophyta</taxon>
        <taxon>Magnoliopsida</taxon>
        <taxon>Liliopsida</taxon>
        <taxon>Poales</taxon>
        <taxon>Cyperaceae</taxon>
        <taxon>Cyperoideae</taxon>
        <taxon>Cariceae</taxon>
        <taxon>Carex</taxon>
        <taxon>Carex subgen. Euthyceras</taxon>
    </lineage>
</organism>
<keyword evidence="7" id="KW-0560">Oxidoreductase</keyword>
<keyword evidence="18" id="KW-0732">Signal</keyword>
<accession>A0A833QYA2</accession>
<feature type="signal peptide" evidence="18">
    <location>
        <begin position="1"/>
        <end position="19"/>
    </location>
</feature>
<dbReference type="Gene3D" id="1.10.520.10">
    <property type="match status" value="1"/>
</dbReference>
<keyword evidence="3 20" id="KW-0575">Peroxidase</keyword>
<comment type="cofactor">
    <cofactor evidence="2">
        <name>heme b</name>
        <dbReference type="ChEBI" id="CHEBI:60344"/>
    </cofactor>
</comment>
<sequence>MVHFALIAILLYLGTSSNAQLSTTYYSNTCPNLSSTVQSVLQSAISQDARVGATLIRLFYHDCFVNGCDGSILLDDTSTFTGEKTAGSNKDSLTTKVFQVVDDIKTAVENACSGIVSCADIVSLAAMDSVSILGGPSWDVKLGRRDSTTASFSGANSNIPGPSSSLQNLISSFSNQGLSADEMVALSGT</sequence>
<feature type="binding site" evidence="14">
    <location>
        <position position="71"/>
    </location>
    <ligand>
        <name>Ca(2+)</name>
        <dbReference type="ChEBI" id="CHEBI:29108"/>
        <label>1</label>
    </ligand>
</feature>
<feature type="domain" description="Plant heme peroxidase family profile" evidence="19">
    <location>
        <begin position="20"/>
        <end position="189"/>
    </location>
</feature>
<keyword evidence="8" id="KW-0408">Iron</keyword>
<evidence type="ECO:0000256" key="14">
    <source>
        <dbReference type="PIRSR" id="PIRSR600823-3"/>
    </source>
</evidence>
<evidence type="ECO:0000256" key="6">
    <source>
        <dbReference type="ARBA" id="ARBA00022837"/>
    </source>
</evidence>
<feature type="binding site" evidence="14">
    <location>
        <position position="69"/>
    </location>
    <ligand>
        <name>Ca(2+)</name>
        <dbReference type="ChEBI" id="CHEBI:29108"/>
        <label>1</label>
    </ligand>
</feature>
<comment type="cofactor">
    <cofactor evidence="14">
        <name>Ca(2+)</name>
        <dbReference type="ChEBI" id="CHEBI:29108"/>
    </cofactor>
    <text evidence="14">Binds 2 calcium ions per subunit.</text>
</comment>
<evidence type="ECO:0000256" key="10">
    <source>
        <dbReference type="ARBA" id="ARBA00023180"/>
    </source>
</evidence>
<evidence type="ECO:0000256" key="2">
    <source>
        <dbReference type="ARBA" id="ARBA00001970"/>
    </source>
</evidence>
<evidence type="ECO:0000256" key="7">
    <source>
        <dbReference type="ARBA" id="ARBA00023002"/>
    </source>
</evidence>
<gene>
    <name evidence="20" type="ORF">FCM35_KLT03245</name>
</gene>
<reference evidence="20" key="1">
    <citation type="submission" date="2020-01" db="EMBL/GenBank/DDBJ databases">
        <title>Genome sequence of Kobresia littledalei, the first chromosome-level genome in the family Cyperaceae.</title>
        <authorList>
            <person name="Qu G."/>
        </authorList>
    </citation>
    <scope>NUCLEOTIDE SEQUENCE</scope>
    <source>
        <strain evidence="20">C.B.Clarke</strain>
        <tissue evidence="20">Leaf</tissue>
    </source>
</reference>
<dbReference type="PRINTS" id="PR00458">
    <property type="entry name" value="PEROXIDASE"/>
</dbReference>
<dbReference type="Gene3D" id="1.10.420.10">
    <property type="entry name" value="Peroxidase, domain 2"/>
    <property type="match status" value="1"/>
</dbReference>
<evidence type="ECO:0000256" key="3">
    <source>
        <dbReference type="ARBA" id="ARBA00022559"/>
    </source>
</evidence>
<proteinExistence type="inferred from homology"/>
<dbReference type="AlphaFoldDB" id="A0A833QYA2"/>
<dbReference type="EMBL" id="SWLB01000012">
    <property type="protein sequence ID" value="KAF3331839.1"/>
    <property type="molecule type" value="Genomic_DNA"/>
</dbReference>
<dbReference type="GO" id="GO:0046872">
    <property type="term" value="F:metal ion binding"/>
    <property type="evidence" value="ECO:0007669"/>
    <property type="project" value="UniProtKB-KW"/>
</dbReference>
<keyword evidence="11" id="KW-0376">Hydrogen peroxide</keyword>
<feature type="binding site" evidence="14">
    <location>
        <position position="83"/>
    </location>
    <ligand>
        <name>Ca(2+)</name>
        <dbReference type="ChEBI" id="CHEBI:29108"/>
        <label>1</label>
    </ligand>
</feature>
<evidence type="ECO:0000256" key="17">
    <source>
        <dbReference type="RuleBase" id="RU004241"/>
    </source>
</evidence>
<keyword evidence="4" id="KW-0349">Heme</keyword>
<dbReference type="Pfam" id="PF00141">
    <property type="entry name" value="peroxidase"/>
    <property type="match status" value="1"/>
</dbReference>
<dbReference type="PROSITE" id="PS50873">
    <property type="entry name" value="PEROXIDASE_4"/>
    <property type="match status" value="1"/>
</dbReference>
<evidence type="ECO:0000313" key="20">
    <source>
        <dbReference type="EMBL" id="KAF3331839.1"/>
    </source>
</evidence>
<dbReference type="OrthoDB" id="1660637at2759"/>
<evidence type="ECO:0000256" key="13">
    <source>
        <dbReference type="PIRSR" id="PIRSR600823-2"/>
    </source>
</evidence>
<dbReference type="GO" id="GO:0020037">
    <property type="term" value="F:heme binding"/>
    <property type="evidence" value="ECO:0007669"/>
    <property type="project" value="InterPro"/>
</dbReference>
<feature type="binding site" evidence="13">
    <location>
        <position position="160"/>
    </location>
    <ligand>
        <name>substrate</name>
    </ligand>
</feature>
<comment type="catalytic activity">
    <reaction evidence="1">
        <text>2 a phenolic donor + H2O2 = 2 a phenolic radical donor + 2 H2O</text>
        <dbReference type="Rhea" id="RHEA:56136"/>
        <dbReference type="ChEBI" id="CHEBI:15377"/>
        <dbReference type="ChEBI" id="CHEBI:16240"/>
        <dbReference type="ChEBI" id="CHEBI:139520"/>
        <dbReference type="ChEBI" id="CHEBI:139521"/>
        <dbReference type="EC" id="1.11.1.7"/>
    </reaction>
</comment>
<evidence type="ECO:0000256" key="11">
    <source>
        <dbReference type="ARBA" id="ARBA00023324"/>
    </source>
</evidence>
<evidence type="ECO:0000256" key="18">
    <source>
        <dbReference type="SAM" id="SignalP"/>
    </source>
</evidence>
<evidence type="ECO:0000256" key="8">
    <source>
        <dbReference type="ARBA" id="ARBA00023004"/>
    </source>
</evidence>
<feature type="disulfide bond" evidence="16">
    <location>
        <begin position="30"/>
        <end position="112"/>
    </location>
</feature>
<dbReference type="SUPFAM" id="SSF48113">
    <property type="entry name" value="Heme-dependent peroxidases"/>
    <property type="match status" value="1"/>
</dbReference>
<evidence type="ECO:0000256" key="12">
    <source>
        <dbReference type="PIRSR" id="PIRSR600823-1"/>
    </source>
</evidence>
<keyword evidence="5 14" id="KW-0479">Metal-binding</keyword>
<feature type="disulfide bond" evidence="16">
    <location>
        <begin position="63"/>
        <end position="68"/>
    </location>
</feature>
<name>A0A833QYA2_9POAL</name>
<feature type="binding site" evidence="14">
    <location>
        <position position="65"/>
    </location>
    <ligand>
        <name>Ca(2+)</name>
        <dbReference type="ChEBI" id="CHEBI:29108"/>
        <label>1</label>
    </ligand>
</feature>
<feature type="binding site" evidence="14">
    <location>
        <position position="67"/>
    </location>
    <ligand>
        <name>Ca(2+)</name>
        <dbReference type="ChEBI" id="CHEBI:29108"/>
        <label>1</label>
    </ligand>
</feature>
<keyword evidence="9 16" id="KW-1015">Disulfide bond</keyword>
<dbReference type="InterPro" id="IPR000823">
    <property type="entry name" value="Peroxidase_pln"/>
</dbReference>
<protein>
    <submittedName>
        <fullName evidence="20">Peroxidase 4-like protein</fullName>
    </submittedName>
</protein>
<dbReference type="GO" id="GO:0006979">
    <property type="term" value="P:response to oxidative stress"/>
    <property type="evidence" value="ECO:0007669"/>
    <property type="project" value="InterPro"/>
</dbReference>
<feature type="site" description="Transition state stabilizer" evidence="15">
    <location>
        <position position="57"/>
    </location>
</feature>
<feature type="chain" id="PRO_5033067100" evidence="18">
    <location>
        <begin position="20"/>
        <end position="189"/>
    </location>
</feature>
<evidence type="ECO:0000313" key="21">
    <source>
        <dbReference type="Proteomes" id="UP000623129"/>
    </source>
</evidence>
<keyword evidence="21" id="KW-1185">Reference proteome</keyword>
<comment type="caution">
    <text evidence="20">The sequence shown here is derived from an EMBL/GenBank/DDBJ whole genome shotgun (WGS) entry which is preliminary data.</text>
</comment>
<evidence type="ECO:0000256" key="4">
    <source>
        <dbReference type="ARBA" id="ARBA00022617"/>
    </source>
</evidence>
<feature type="active site" description="Proton acceptor" evidence="12">
    <location>
        <position position="61"/>
    </location>
</feature>
<keyword evidence="10" id="KW-0325">Glycoprotein</keyword>
<dbReference type="PANTHER" id="PTHR31388:SF24">
    <property type="entry name" value="PEROXIDASE 52"/>
    <property type="match status" value="1"/>
</dbReference>
<dbReference type="GO" id="GO:0042744">
    <property type="term" value="P:hydrogen peroxide catabolic process"/>
    <property type="evidence" value="ECO:0007669"/>
    <property type="project" value="UniProtKB-KW"/>
</dbReference>
<evidence type="ECO:0000256" key="15">
    <source>
        <dbReference type="PIRSR" id="PIRSR600823-4"/>
    </source>
</evidence>
<evidence type="ECO:0000259" key="19">
    <source>
        <dbReference type="PROSITE" id="PS50873"/>
    </source>
</evidence>
<dbReference type="PRINTS" id="PR00461">
    <property type="entry name" value="PLPEROXIDASE"/>
</dbReference>